<accession>A0A9W8WDZ7</accession>
<keyword evidence="4" id="KW-1185">Reference proteome</keyword>
<protein>
    <submittedName>
        <fullName evidence="3">Uncharacterized protein</fullName>
    </submittedName>
</protein>
<feature type="transmembrane region" description="Helical" evidence="2">
    <location>
        <begin position="294"/>
        <end position="312"/>
    </location>
</feature>
<reference evidence="3" key="1">
    <citation type="submission" date="2022-10" db="EMBL/GenBank/DDBJ databases">
        <title>Tapping the CABI collections for fungal endophytes: first genome assemblies for Collariella, Neodidymelliopsis, Ascochyta clinopodiicola, Didymella pomorum, Didymosphaeria variabile, Neocosmospora piperis and Neocucurbitaria cava.</title>
        <authorList>
            <person name="Hill R."/>
        </authorList>
    </citation>
    <scope>NUCLEOTIDE SEQUENCE</scope>
    <source>
        <strain evidence="3">IMI 366586</strain>
    </source>
</reference>
<feature type="region of interest" description="Disordered" evidence="1">
    <location>
        <begin position="1"/>
        <end position="81"/>
    </location>
</feature>
<keyword evidence="2" id="KW-1133">Transmembrane helix</keyword>
<feature type="compositionally biased region" description="Basic and acidic residues" evidence="1">
    <location>
        <begin position="50"/>
        <end position="64"/>
    </location>
</feature>
<dbReference type="OrthoDB" id="203796at2759"/>
<keyword evidence="2" id="KW-0472">Membrane</keyword>
<evidence type="ECO:0000256" key="2">
    <source>
        <dbReference type="SAM" id="Phobius"/>
    </source>
</evidence>
<evidence type="ECO:0000256" key="1">
    <source>
        <dbReference type="SAM" id="MobiDB-lite"/>
    </source>
</evidence>
<feature type="compositionally biased region" description="Low complexity" evidence="1">
    <location>
        <begin position="21"/>
        <end position="33"/>
    </location>
</feature>
<keyword evidence="2" id="KW-0812">Transmembrane</keyword>
<proteinExistence type="predicted"/>
<evidence type="ECO:0000313" key="4">
    <source>
        <dbReference type="Proteomes" id="UP001140502"/>
    </source>
</evidence>
<organism evidence="3 4">
    <name type="scientific">Fusarium piperis</name>
    <dbReference type="NCBI Taxonomy" id="1435070"/>
    <lineage>
        <taxon>Eukaryota</taxon>
        <taxon>Fungi</taxon>
        <taxon>Dikarya</taxon>
        <taxon>Ascomycota</taxon>
        <taxon>Pezizomycotina</taxon>
        <taxon>Sordariomycetes</taxon>
        <taxon>Hypocreomycetidae</taxon>
        <taxon>Hypocreales</taxon>
        <taxon>Nectriaceae</taxon>
        <taxon>Fusarium</taxon>
        <taxon>Fusarium solani species complex</taxon>
    </lineage>
</organism>
<evidence type="ECO:0000313" key="3">
    <source>
        <dbReference type="EMBL" id="KAJ4321302.1"/>
    </source>
</evidence>
<dbReference type="Proteomes" id="UP001140502">
    <property type="component" value="Unassembled WGS sequence"/>
</dbReference>
<dbReference type="PANTHER" id="PTHR37848">
    <property type="entry name" value="EXPRESSED PROTEIN"/>
    <property type="match status" value="1"/>
</dbReference>
<gene>
    <name evidence="3" type="ORF">N0V84_005436</name>
</gene>
<dbReference type="EMBL" id="JAPEUR010000097">
    <property type="protein sequence ID" value="KAJ4321302.1"/>
    <property type="molecule type" value="Genomic_DNA"/>
</dbReference>
<dbReference type="PANTHER" id="PTHR37848:SF1">
    <property type="entry name" value="SUN DOMAIN-CONTAINING PROTEIN"/>
    <property type="match status" value="1"/>
</dbReference>
<name>A0A9W8WDZ7_9HYPO</name>
<dbReference type="AlphaFoldDB" id="A0A9W8WDZ7"/>
<comment type="caution">
    <text evidence="3">The sequence shown here is derived from an EMBL/GenBank/DDBJ whole genome shotgun (WGS) entry which is preliminary data.</text>
</comment>
<sequence>MGDHPDSVGATQTPPPTGEASSVVSGQTTGSTVPLRRYPDDEEAAVAAPYRDHPEGTYHDLAQDRDDDPPPSYTVVDNEGPYPNPFDFVGSSLGLEPFSEDSDHRTVYYLDKRLDTDPTFLEQHIKDLAKEPPRPYVRIQGLHRESKKSGKEREDKSVVDFDFHIDLTPLLYEEMATRRSWERLLAVNNFDKVRRGTVMTTRAPGFGGSGPPEDGTPDVTDWCERYCNSKAGLKAFVLERRVTGWDFALVGSKLNNLVRATNYRGQLNITFPTTHARVELYNDCRTNRWRLTRWVSLAFYFTFLWLFSWPWLASRTKWFETVYVEWPMSQPDRQGTLRYACMSEDRWYRLWRRPIEQAVLARRQGRLSQDDIDEAYHAPGADDFARGVRAGLEVVQRTFGWGGDVDSTCNSSCSIRS</sequence>